<evidence type="ECO:0000259" key="16">
    <source>
        <dbReference type="PROSITE" id="PS51195"/>
    </source>
</evidence>
<dbReference type="InterPro" id="IPR014014">
    <property type="entry name" value="RNA_helicase_DEAD_Q_motif"/>
</dbReference>
<dbReference type="OMA" id="ARDIKHM"/>
<protein>
    <recommendedName>
        <fullName evidence="1">RNA helicase</fullName>
        <ecNumber evidence="1">3.6.4.13</ecNumber>
    </recommendedName>
</protein>
<dbReference type="GO" id="GO:0003724">
    <property type="term" value="F:RNA helicase activity"/>
    <property type="evidence" value="ECO:0007669"/>
    <property type="project" value="UniProtKB-EC"/>
</dbReference>
<dbReference type="GO" id="GO:0016787">
    <property type="term" value="F:hydrolase activity"/>
    <property type="evidence" value="ECO:0007669"/>
    <property type="project" value="UniProtKB-KW"/>
</dbReference>
<dbReference type="SMART" id="SM00490">
    <property type="entry name" value="HELICc"/>
    <property type="match status" value="1"/>
</dbReference>
<dbReference type="Gene3D" id="3.40.50.300">
    <property type="entry name" value="P-loop containing nucleotide triphosphate hydrolases"/>
    <property type="match status" value="2"/>
</dbReference>
<feature type="coiled-coil region" evidence="12">
    <location>
        <begin position="410"/>
        <end position="437"/>
    </location>
</feature>
<evidence type="ECO:0000256" key="1">
    <source>
        <dbReference type="ARBA" id="ARBA00012552"/>
    </source>
</evidence>
<keyword evidence="12" id="KW-0175">Coiled coil</keyword>
<dbReference type="GO" id="GO:0000398">
    <property type="term" value="P:mRNA splicing, via spliceosome"/>
    <property type="evidence" value="ECO:0000318"/>
    <property type="project" value="GO_Central"/>
</dbReference>
<evidence type="ECO:0000259" key="15">
    <source>
        <dbReference type="PROSITE" id="PS51194"/>
    </source>
</evidence>
<dbReference type="PROSITE" id="PS51194">
    <property type="entry name" value="HELICASE_CTER"/>
    <property type="match status" value="1"/>
</dbReference>
<dbReference type="eggNOG" id="KOG0333">
    <property type="taxonomic scope" value="Eukaryota"/>
</dbReference>
<dbReference type="AlphaFoldDB" id="A0E037"/>
<dbReference type="GO" id="GO:0005524">
    <property type="term" value="F:ATP binding"/>
    <property type="evidence" value="ECO:0007669"/>
    <property type="project" value="UniProtKB-KW"/>
</dbReference>
<dbReference type="InterPro" id="IPR057479">
    <property type="entry name" value="PRP28/DDX23-like_helical"/>
</dbReference>
<evidence type="ECO:0000256" key="4">
    <source>
        <dbReference type="ARBA" id="ARBA00022801"/>
    </source>
</evidence>
<evidence type="ECO:0000256" key="8">
    <source>
        <dbReference type="ARBA" id="ARBA00037954"/>
    </source>
</evidence>
<evidence type="ECO:0000256" key="13">
    <source>
        <dbReference type="SAM" id="MobiDB-lite"/>
    </source>
</evidence>
<gene>
    <name evidence="17" type="ORF">GSPATT00021822001</name>
</gene>
<dbReference type="STRING" id="5888.A0E037"/>
<reference evidence="17 18" key="1">
    <citation type="journal article" date="2006" name="Nature">
        <title>Global trends of whole-genome duplications revealed by the ciliate Paramecium tetraurelia.</title>
        <authorList>
            <consortium name="Genoscope"/>
            <person name="Aury J.-M."/>
            <person name="Jaillon O."/>
            <person name="Duret L."/>
            <person name="Noel B."/>
            <person name="Jubin C."/>
            <person name="Porcel B.M."/>
            <person name="Segurens B."/>
            <person name="Daubin V."/>
            <person name="Anthouard V."/>
            <person name="Aiach N."/>
            <person name="Arnaiz O."/>
            <person name="Billaut A."/>
            <person name="Beisson J."/>
            <person name="Blanc I."/>
            <person name="Bouhouche K."/>
            <person name="Camara F."/>
            <person name="Duharcourt S."/>
            <person name="Guigo R."/>
            <person name="Gogendeau D."/>
            <person name="Katinka M."/>
            <person name="Keller A.-M."/>
            <person name="Kissmehl R."/>
            <person name="Klotz C."/>
            <person name="Koll F."/>
            <person name="Le Moue A."/>
            <person name="Lepere C."/>
            <person name="Malinsky S."/>
            <person name="Nowacki M."/>
            <person name="Nowak J.K."/>
            <person name="Plattner H."/>
            <person name="Poulain J."/>
            <person name="Ruiz F."/>
            <person name="Serrano V."/>
            <person name="Zagulski M."/>
            <person name="Dessen P."/>
            <person name="Betermier M."/>
            <person name="Weissenbach J."/>
            <person name="Scarpelli C."/>
            <person name="Schachter V."/>
            <person name="Sperling L."/>
            <person name="Meyer E."/>
            <person name="Cohen J."/>
            <person name="Wincker P."/>
        </authorList>
    </citation>
    <scope>NUCLEOTIDE SEQUENCE [LARGE SCALE GENOMIC DNA]</scope>
    <source>
        <strain evidence="17 18">Stock d4-2</strain>
    </source>
</reference>
<evidence type="ECO:0000256" key="10">
    <source>
        <dbReference type="PROSITE-ProRule" id="PRU00552"/>
    </source>
</evidence>
<evidence type="ECO:0000256" key="11">
    <source>
        <dbReference type="RuleBase" id="RU000492"/>
    </source>
</evidence>
<dbReference type="EMBL" id="CT868651">
    <property type="protein sequence ID" value="CAK88654.1"/>
    <property type="molecule type" value="Genomic_DNA"/>
</dbReference>
<dbReference type="OrthoDB" id="196131at2759"/>
<dbReference type="Pfam" id="PF25430">
    <property type="entry name" value="DDX23"/>
    <property type="match status" value="1"/>
</dbReference>
<keyword evidence="2" id="KW-0507">mRNA processing</keyword>
<keyword evidence="7" id="KW-0508">mRNA splicing</keyword>
<dbReference type="SMART" id="SM00487">
    <property type="entry name" value="DEXDc"/>
    <property type="match status" value="1"/>
</dbReference>
<keyword evidence="6 11" id="KW-0067">ATP-binding</keyword>
<evidence type="ECO:0000256" key="3">
    <source>
        <dbReference type="ARBA" id="ARBA00022741"/>
    </source>
</evidence>
<accession>A0E037</accession>
<dbReference type="InterPro" id="IPR000629">
    <property type="entry name" value="RNA-helicase_DEAD-box_CS"/>
</dbReference>
<feature type="region of interest" description="Disordered" evidence="13">
    <location>
        <begin position="184"/>
        <end position="204"/>
    </location>
</feature>
<dbReference type="EC" id="3.6.4.13" evidence="1"/>
<sequence length="660" mass="75611">MIAAEELAEEQQEHNNQLIQNGKSTFKPQFLSKQQREEQKQKQEEQQHKQQVEKQQQIAQIRKEYIHFRSKVISNSLGDDQKVRQILEKRKSKSRSRSKSKEKNNRYITSNTRATVPVKMDGENQELMHIKMQYLGLNKEKKKILKPSEKFKNIFNFEWDATEDTSIDFNPLYMNRIIASGLHSKAQEDKDPDQLLSSDHWSKKSLGQMQPRDWRIFREDMDIIIKGGRVPNPIREWNEVQLPKNLMNSIRNLNYVKPTPIQMQTIPIGLERKDMIGIAPTGSGKSAAFLIPLITYLSTLPKQDDKICKDGPYALIMAPARELAIQIEAEFQKLSQGYNLRSFVIVGGRKEEEQEFHLKKGIEILIGTPGRIKDLLMKKYLVLEQCSWIVLDEADKMIDLGFEQDVNYILDSITTQMKSEDEIAAELEEKLAQAGERQYRVTHLFSATMPPQVEKLAKRYLRAFCFISIGEPGGGKKDIEQKIDMINEAAKKNRLLQLLASNKPPIIIFANQKKSVEILSKTLEKYGYNSVVYHGSKTQQQREAAVEGFKSKKIDILIATDLASRGLHVEGVQMVINFDAPKNIQDFIHRTGRTGRAGKRGLAVTFLTNSDSDLFYDLKEYLIKSGQNVPPELAQHTASNQKPGSVPDNVPRRKQVILAH</sequence>
<keyword evidence="5 11" id="KW-0347">Helicase</keyword>
<keyword evidence="4 11" id="KW-0378">Hydrolase</keyword>
<dbReference type="CDD" id="cd18787">
    <property type="entry name" value="SF2_C_DEAD"/>
    <property type="match status" value="1"/>
</dbReference>
<organism evidence="17 18">
    <name type="scientific">Paramecium tetraurelia</name>
    <dbReference type="NCBI Taxonomy" id="5888"/>
    <lineage>
        <taxon>Eukaryota</taxon>
        <taxon>Sar</taxon>
        <taxon>Alveolata</taxon>
        <taxon>Ciliophora</taxon>
        <taxon>Intramacronucleata</taxon>
        <taxon>Oligohymenophorea</taxon>
        <taxon>Peniculida</taxon>
        <taxon>Parameciidae</taxon>
        <taxon>Paramecium</taxon>
    </lineage>
</organism>
<keyword evidence="3 11" id="KW-0547">Nucleotide-binding</keyword>
<dbReference type="PROSITE" id="PS51192">
    <property type="entry name" value="HELICASE_ATP_BIND_1"/>
    <property type="match status" value="1"/>
</dbReference>
<dbReference type="Pfam" id="PF00271">
    <property type="entry name" value="Helicase_C"/>
    <property type="match status" value="1"/>
</dbReference>
<dbReference type="InterPro" id="IPR011545">
    <property type="entry name" value="DEAD/DEAH_box_helicase_dom"/>
</dbReference>
<proteinExistence type="inferred from homology"/>
<dbReference type="InParanoid" id="A0E037"/>
<dbReference type="InterPro" id="IPR027417">
    <property type="entry name" value="P-loop_NTPase"/>
</dbReference>
<dbReference type="CDD" id="cd17945">
    <property type="entry name" value="DEADc_DDX23"/>
    <property type="match status" value="1"/>
</dbReference>
<dbReference type="PROSITE" id="PS51195">
    <property type="entry name" value="Q_MOTIF"/>
    <property type="match status" value="1"/>
</dbReference>
<dbReference type="PROSITE" id="PS00039">
    <property type="entry name" value="DEAD_ATP_HELICASE"/>
    <property type="match status" value="1"/>
</dbReference>
<dbReference type="RefSeq" id="XP_001456051.1">
    <property type="nucleotide sequence ID" value="XM_001456014.1"/>
</dbReference>
<dbReference type="HOGENOM" id="CLU_003041_11_2_1"/>
<dbReference type="KEGG" id="ptm:GSPATT00021822001"/>
<dbReference type="SUPFAM" id="SSF52540">
    <property type="entry name" value="P-loop containing nucleoside triphosphate hydrolases"/>
    <property type="match status" value="1"/>
</dbReference>
<comment type="catalytic activity">
    <reaction evidence="9">
        <text>ATP + H2O = ADP + phosphate + H(+)</text>
        <dbReference type="Rhea" id="RHEA:13065"/>
        <dbReference type="ChEBI" id="CHEBI:15377"/>
        <dbReference type="ChEBI" id="CHEBI:15378"/>
        <dbReference type="ChEBI" id="CHEBI:30616"/>
        <dbReference type="ChEBI" id="CHEBI:43474"/>
        <dbReference type="ChEBI" id="CHEBI:456216"/>
        <dbReference type="EC" id="3.6.4.13"/>
    </reaction>
</comment>
<evidence type="ECO:0000313" key="18">
    <source>
        <dbReference type="Proteomes" id="UP000000600"/>
    </source>
</evidence>
<dbReference type="PANTHER" id="PTHR47958">
    <property type="entry name" value="ATP-DEPENDENT RNA HELICASE DBP3"/>
    <property type="match status" value="1"/>
</dbReference>
<keyword evidence="18" id="KW-1185">Reference proteome</keyword>
<evidence type="ECO:0000256" key="7">
    <source>
        <dbReference type="ARBA" id="ARBA00023187"/>
    </source>
</evidence>
<dbReference type="FunCoup" id="A0E037">
    <property type="interactions" value="1125"/>
</dbReference>
<feature type="domain" description="Helicase ATP-binding" evidence="14">
    <location>
        <begin position="266"/>
        <end position="467"/>
    </location>
</feature>
<evidence type="ECO:0000313" key="17">
    <source>
        <dbReference type="EMBL" id="CAK88654.1"/>
    </source>
</evidence>
<dbReference type="GeneID" id="5041834"/>
<feature type="compositionally biased region" description="Acidic residues" evidence="13">
    <location>
        <begin position="1"/>
        <end position="10"/>
    </location>
</feature>
<dbReference type="Proteomes" id="UP000000600">
    <property type="component" value="Unassembled WGS sequence"/>
</dbReference>
<feature type="domain" description="DEAD-box RNA helicase Q" evidence="16">
    <location>
        <begin position="235"/>
        <end position="263"/>
    </location>
</feature>
<evidence type="ECO:0000256" key="2">
    <source>
        <dbReference type="ARBA" id="ARBA00022664"/>
    </source>
</evidence>
<evidence type="ECO:0000256" key="5">
    <source>
        <dbReference type="ARBA" id="ARBA00022806"/>
    </source>
</evidence>
<name>A0E037_PARTE</name>
<dbReference type="GO" id="GO:0071013">
    <property type="term" value="C:catalytic step 2 spliceosome"/>
    <property type="evidence" value="ECO:0000318"/>
    <property type="project" value="GO_Central"/>
</dbReference>
<dbReference type="GO" id="GO:0003729">
    <property type="term" value="F:mRNA binding"/>
    <property type="evidence" value="ECO:0000318"/>
    <property type="project" value="GO_Central"/>
</dbReference>
<evidence type="ECO:0000259" key="14">
    <source>
        <dbReference type="PROSITE" id="PS51192"/>
    </source>
</evidence>
<dbReference type="Pfam" id="PF00270">
    <property type="entry name" value="DEAD"/>
    <property type="match status" value="1"/>
</dbReference>
<evidence type="ECO:0000256" key="9">
    <source>
        <dbReference type="ARBA" id="ARBA00047984"/>
    </source>
</evidence>
<dbReference type="InterPro" id="IPR001650">
    <property type="entry name" value="Helicase_C-like"/>
</dbReference>
<feature type="short sequence motif" description="Q motif" evidence="10">
    <location>
        <begin position="235"/>
        <end position="263"/>
    </location>
</feature>
<feature type="compositionally biased region" description="Basic and acidic residues" evidence="13">
    <location>
        <begin position="34"/>
        <end position="52"/>
    </location>
</feature>
<evidence type="ECO:0000256" key="12">
    <source>
        <dbReference type="SAM" id="Coils"/>
    </source>
</evidence>
<evidence type="ECO:0000256" key="6">
    <source>
        <dbReference type="ARBA" id="ARBA00022840"/>
    </source>
</evidence>
<feature type="domain" description="Helicase C-terminal" evidence="15">
    <location>
        <begin position="478"/>
        <end position="637"/>
    </location>
</feature>
<dbReference type="InterPro" id="IPR014001">
    <property type="entry name" value="Helicase_ATP-bd"/>
</dbReference>
<comment type="similarity">
    <text evidence="8">Belongs to the DEAD box helicase family. DDX23/PRP28 subfamily.</text>
</comment>
<feature type="region of interest" description="Disordered" evidence="13">
    <location>
        <begin position="1"/>
        <end position="55"/>
    </location>
</feature>